<gene>
    <name evidence="2" type="ORF">ACFQDM_04430</name>
</gene>
<evidence type="ECO:0000313" key="3">
    <source>
        <dbReference type="Proteomes" id="UP001596303"/>
    </source>
</evidence>
<keyword evidence="3" id="KW-1185">Reference proteome</keyword>
<evidence type="ECO:0000313" key="2">
    <source>
        <dbReference type="EMBL" id="MFC6197310.1"/>
    </source>
</evidence>
<accession>A0ABW1S6X0</accession>
<sequence>MIIAVLCGAVQLVLMIDGLFSRSGARLIALLGAINIVFAISLFTVWAQVWAFWHPDEAFGRLVSQTTWSFGRGPQLMELGEIEFRHNNHELEIWQPLEEMQNGKPVYRHRSTGVIKAYELIGACFPPEILRANMRMAIDARGWREDAYDPDMTDDRYGWVYRDRNGAFMSGPYFRSDRIGMAYRSEAAQAKPELSYEEFVNILTEEEDALYRTEDREDMSLEDFTSRYLCIRENQRTGEVTACQ</sequence>
<keyword evidence="1" id="KW-0812">Transmembrane</keyword>
<proteinExistence type="predicted"/>
<name>A0ABW1S6X0_9PROT</name>
<comment type="caution">
    <text evidence="2">The sequence shown here is derived from an EMBL/GenBank/DDBJ whole genome shotgun (WGS) entry which is preliminary data.</text>
</comment>
<keyword evidence="1" id="KW-1133">Transmembrane helix</keyword>
<evidence type="ECO:0000256" key="1">
    <source>
        <dbReference type="SAM" id="Phobius"/>
    </source>
</evidence>
<dbReference type="Proteomes" id="UP001596303">
    <property type="component" value="Unassembled WGS sequence"/>
</dbReference>
<dbReference type="RefSeq" id="WP_377376006.1">
    <property type="nucleotide sequence ID" value="NZ_JBHSSW010000004.1"/>
</dbReference>
<reference evidence="3" key="1">
    <citation type="journal article" date="2019" name="Int. J. Syst. Evol. Microbiol.">
        <title>The Global Catalogue of Microorganisms (GCM) 10K type strain sequencing project: providing services to taxonomists for standard genome sequencing and annotation.</title>
        <authorList>
            <consortium name="The Broad Institute Genomics Platform"/>
            <consortium name="The Broad Institute Genome Sequencing Center for Infectious Disease"/>
            <person name="Wu L."/>
            <person name="Ma J."/>
        </authorList>
    </citation>
    <scope>NUCLEOTIDE SEQUENCE [LARGE SCALE GENOMIC DNA]</scope>
    <source>
        <strain evidence="3">CGMCC-1.15741</strain>
    </source>
</reference>
<feature type="transmembrane region" description="Helical" evidence="1">
    <location>
        <begin position="28"/>
        <end position="53"/>
    </location>
</feature>
<organism evidence="2 3">
    <name type="scientific">Ponticaulis profundi</name>
    <dbReference type="NCBI Taxonomy" id="2665222"/>
    <lineage>
        <taxon>Bacteria</taxon>
        <taxon>Pseudomonadati</taxon>
        <taxon>Pseudomonadota</taxon>
        <taxon>Alphaproteobacteria</taxon>
        <taxon>Hyphomonadales</taxon>
        <taxon>Hyphomonadaceae</taxon>
        <taxon>Ponticaulis</taxon>
    </lineage>
</organism>
<keyword evidence="1" id="KW-0472">Membrane</keyword>
<dbReference type="EMBL" id="JBHSSW010000004">
    <property type="protein sequence ID" value="MFC6197310.1"/>
    <property type="molecule type" value="Genomic_DNA"/>
</dbReference>
<protein>
    <submittedName>
        <fullName evidence="2">Uncharacterized protein</fullName>
    </submittedName>
</protein>